<dbReference type="Proteomes" id="UP000034799">
    <property type="component" value="Unassembled WGS sequence"/>
</dbReference>
<evidence type="ECO:0000256" key="2">
    <source>
        <dbReference type="SAM" id="Phobius"/>
    </source>
</evidence>
<gene>
    <name evidence="4" type="ORF">UT34_C0002G0233</name>
</gene>
<sequence>MDSTSTNRNDAQGIINIVLMIIIIGLLGVVAFLLYQSTKYKDIKNYDDCVKAGYPVQESYPSRCTTPDGKSFENPLERKQIDNETPDTEEPNQTTVKIYFSKDPESNDDPTYTVEAKRTTDRKDVGTFALEELIKGPSTAEQSQGIFTQIKLTGESNCGKDFKLVIEDSSDTATVTFCKDLNQPGVMSDSRLLTEVKTTLLQFSTIKKVIVLNKNGDCVGDLSGLNTCLKN</sequence>
<proteinExistence type="predicted"/>
<dbReference type="EMBL" id="LBWK01000002">
    <property type="protein sequence ID" value="KKR05726.1"/>
    <property type="molecule type" value="Genomic_DNA"/>
</dbReference>
<keyword evidence="2" id="KW-0472">Membrane</keyword>
<feature type="region of interest" description="Disordered" evidence="1">
    <location>
        <begin position="61"/>
        <end position="94"/>
    </location>
</feature>
<reference evidence="4 5" key="1">
    <citation type="journal article" date="2015" name="Nature">
        <title>rRNA introns, odd ribosomes, and small enigmatic genomes across a large radiation of phyla.</title>
        <authorList>
            <person name="Brown C.T."/>
            <person name="Hug L.A."/>
            <person name="Thomas B.C."/>
            <person name="Sharon I."/>
            <person name="Castelle C.J."/>
            <person name="Singh A."/>
            <person name="Wilkins M.J."/>
            <person name="Williams K.H."/>
            <person name="Banfield J.F."/>
        </authorList>
    </citation>
    <scope>NUCLEOTIDE SEQUENCE [LARGE SCALE GENOMIC DNA]</scope>
</reference>
<evidence type="ECO:0000313" key="5">
    <source>
        <dbReference type="Proteomes" id="UP000034799"/>
    </source>
</evidence>
<dbReference type="InterPro" id="IPR019606">
    <property type="entry name" value="GerMN"/>
</dbReference>
<dbReference type="AlphaFoldDB" id="A0A0G0MYV3"/>
<evidence type="ECO:0000259" key="3">
    <source>
        <dbReference type="Pfam" id="PF10646"/>
    </source>
</evidence>
<evidence type="ECO:0000313" key="4">
    <source>
        <dbReference type="EMBL" id="KKR05726.1"/>
    </source>
</evidence>
<evidence type="ECO:0000256" key="1">
    <source>
        <dbReference type="SAM" id="MobiDB-lite"/>
    </source>
</evidence>
<feature type="domain" description="GerMN" evidence="3">
    <location>
        <begin position="97"/>
        <end position="212"/>
    </location>
</feature>
<dbReference type="Pfam" id="PF10646">
    <property type="entry name" value="Germane"/>
    <property type="match status" value="1"/>
</dbReference>
<protein>
    <recommendedName>
        <fullName evidence="3">GerMN domain-containing protein</fullName>
    </recommendedName>
</protein>
<keyword evidence="2" id="KW-0812">Transmembrane</keyword>
<organism evidence="4 5">
    <name type="scientific">candidate division WS6 bacterium GW2011_GWF2_39_15</name>
    <dbReference type="NCBI Taxonomy" id="1619100"/>
    <lineage>
        <taxon>Bacteria</taxon>
        <taxon>Candidatus Dojkabacteria</taxon>
    </lineage>
</organism>
<dbReference type="STRING" id="1619100.UT34_C0002G0233"/>
<accession>A0A0G0MYV3</accession>
<keyword evidence="2" id="KW-1133">Transmembrane helix</keyword>
<comment type="caution">
    <text evidence="4">The sequence shown here is derived from an EMBL/GenBank/DDBJ whole genome shotgun (WGS) entry which is preliminary data.</text>
</comment>
<feature type="transmembrane region" description="Helical" evidence="2">
    <location>
        <begin position="14"/>
        <end position="35"/>
    </location>
</feature>
<name>A0A0G0MYV3_9BACT</name>